<dbReference type="Proteomes" id="UP000000991">
    <property type="component" value="Segment"/>
</dbReference>
<proteinExistence type="predicted"/>
<evidence type="ECO:0000256" key="1">
    <source>
        <dbReference type="SAM" id="MobiDB-lite"/>
    </source>
</evidence>
<feature type="region of interest" description="Disordered" evidence="1">
    <location>
        <begin position="72"/>
        <end position="108"/>
    </location>
</feature>
<accession>Q58M29</accession>
<evidence type="ECO:0000313" key="5">
    <source>
        <dbReference type="Proteomes" id="UP000013923"/>
    </source>
</evidence>
<dbReference type="EMBL" id="AY939844">
    <property type="protein sequence ID" value="AAX44703.1"/>
    <property type="molecule type" value="Genomic_DNA"/>
</dbReference>
<dbReference type="Proteomes" id="UP000013923">
    <property type="component" value="Genome"/>
</dbReference>
<dbReference type="EMBL" id="GU071092">
    <property type="protein sequence ID" value="ACY76202.1"/>
    <property type="molecule type" value="Genomic_DNA"/>
</dbReference>
<sequence length="108" mass="12132">MATYPVKNKKTGEEKEVVMSVHSWSQWKEDNPDWERFFTPENSPALGLETVGDWKDKLTNKNPGWGEILKKADKAGGISGRLAKRGGINSTQEHDDSYAPSPKEKKSK</sequence>
<dbReference type="KEGG" id="vg:3294299"/>
<protein>
    <submittedName>
        <fullName evidence="2">Uncharacterized protein</fullName>
    </submittedName>
</protein>
<organismHost>
    <name type="scientific">Prochlorococcus</name>
    <dbReference type="NCBI Taxonomy" id="1218"/>
</organismHost>
<keyword evidence="4" id="KW-1185">Reference proteome</keyword>
<evidence type="ECO:0000313" key="3">
    <source>
        <dbReference type="EMBL" id="ACY76202.1"/>
    </source>
</evidence>
<name>Q58M29_BPPRM</name>
<reference evidence="2 4" key="1">
    <citation type="journal article" date="2005" name="PLoS Biol.">
        <title>Three Prochlorococcus cyanophage genomes: signature features and ecological interpretations.</title>
        <authorList>
            <person name="Sullivan M.B."/>
            <person name="Coleman M.L."/>
            <person name="Weigele P."/>
            <person name="Rohwer F."/>
            <person name="Chisholm S.W."/>
        </authorList>
    </citation>
    <scope>NUCLEOTIDE SEQUENCE</scope>
</reference>
<dbReference type="GeneID" id="3294299"/>
<organism evidence="2 4">
    <name type="scientific">Prochlorococcus phage P-SSM2</name>
    <dbReference type="NCBI Taxonomy" id="268746"/>
    <lineage>
        <taxon>Viruses</taxon>
        <taxon>Duplodnaviria</taxon>
        <taxon>Heunggongvirae</taxon>
        <taxon>Uroviricota</taxon>
        <taxon>Caudoviricetes</taxon>
        <taxon>Pantevenvirales</taxon>
        <taxon>Kyanoviridae</taxon>
        <taxon>Salacisavirus</taxon>
        <taxon>Salacisavirus pssm2</taxon>
    </lineage>
</organism>
<dbReference type="OrthoDB" id="24270at10239"/>
<evidence type="ECO:0000313" key="2">
    <source>
        <dbReference type="EMBL" id="AAX44703.1"/>
    </source>
</evidence>
<dbReference type="RefSeq" id="YP_214557.1">
    <property type="nucleotide sequence ID" value="NC_006883.2"/>
</dbReference>
<evidence type="ECO:0000313" key="4">
    <source>
        <dbReference type="Proteomes" id="UP000000991"/>
    </source>
</evidence>
<reference evidence="3 5" key="2">
    <citation type="submission" date="2009-10" db="EMBL/GenBank/DDBJ databases">
        <title>The Genome Sequence of Prochlorococcus phage P-SSM2.</title>
        <authorList>
            <consortium name="The Broad Institute Genome Sequencing Platform"/>
            <person name="Henn M.R."/>
            <person name="Sullivan M.S."/>
            <person name="Osburne M.S."/>
            <person name="Levin J."/>
            <person name="Malboeuf C."/>
            <person name="Casali M."/>
            <person name="Russ C."/>
            <person name="Lennon N."/>
            <person name="Chapman S.B."/>
            <person name="Erlich R."/>
            <person name="Young S.K."/>
            <person name="Koehrsen M."/>
            <person name="Yandava C."/>
            <person name="Zeng Q."/>
            <person name="Alvarado L."/>
            <person name="Anderson S."/>
            <person name="Berlin A."/>
            <person name="Borenstein D."/>
            <person name="Chen Z."/>
            <person name="Engels R."/>
            <person name="Freedman E."/>
            <person name="Gellesch M."/>
            <person name="Goldberg J."/>
            <person name="Green L."/>
            <person name="Griggs A."/>
            <person name="Gujja S."/>
            <person name="Heilman E.R."/>
            <person name="Heiman D."/>
            <person name="Hepburn T."/>
            <person name="Howarth C."/>
            <person name="Jen D."/>
            <person name="Larson L."/>
            <person name="Lewis B."/>
            <person name="Mehta T."/>
            <person name="Park D."/>
            <person name="Pearson M."/>
            <person name="Richards J."/>
            <person name="Rizzolo K."/>
            <person name="Roberts A."/>
            <person name="Ryan E."/>
            <person name="Saif S."/>
            <person name="Shea T."/>
            <person name="Shenoy N."/>
            <person name="Sisk P."/>
            <person name="Stolte C."/>
            <person name="Sykes S."/>
            <person name="Walk T."/>
            <person name="White J."/>
            <person name="Yu Q."/>
            <person name="Coleman M.L."/>
            <person name="Huang K.H."/>
            <person name="Weigele P.R."/>
            <person name="DeFrancesco A.S."/>
            <person name="Kern S.E."/>
            <person name="Thompson L.R."/>
            <person name="Fu R."/>
            <person name="Hombeck B."/>
            <person name="Chisholm S.W."/>
            <person name="Haas B."/>
            <person name="Nusbaum C."/>
            <person name="Birren B."/>
        </authorList>
    </citation>
    <scope>NUCLEOTIDE SEQUENCE [LARGE SCALE GENOMIC DNA]</scope>
    <source>
        <strain evidence="3">P-SSM2</strain>
    </source>
</reference>
<reference evidence="2 4" key="3">
    <citation type="journal article" date="2010" name="Environ. Microbiol.">
        <title>Genomic analysis of oceanic cyanobacterial myoviruses compared with T4-like myoviruses from diverse hosts and environments.</title>
        <authorList>
            <person name="Sullivan M.B."/>
            <person name="Huang K.H."/>
            <person name="Ignacio-Espinoza J.C."/>
            <person name="Berlin A.M."/>
            <person name="Kelly L."/>
            <person name="Weigele P.R."/>
            <person name="DeFrancesco A.S."/>
            <person name="Kern S.E."/>
            <person name="Thompson L.R."/>
            <person name="Young S."/>
            <person name="Yandava C."/>
            <person name="Fu R."/>
            <person name="Krastins B."/>
            <person name="Chase M."/>
            <person name="Sarracino D."/>
            <person name="Osburne M.S."/>
            <person name="Henn M.R."/>
            <person name="Chisholm S.W."/>
        </authorList>
    </citation>
    <scope>NUCLEOTIDE SEQUENCE [LARGE SCALE GENOMIC DNA]</scope>
</reference>
<gene>
    <name evidence="3" type="ORF">PCMG_00327</name>
    <name evidence="2" type="ORF">PSSM2_325</name>
</gene>